<sequence length="286" mass="31858">MAFNENPLSLSLSETAFEAWLRDNGHLETIDRTGLDHHLRFPTQSSFKELSKAVKSNPFMTLTLDDLLKKPVPWTGEFFDCGFGPGETYSWPRSIAQAKLRMDENIRRYTGNYVILVAVVYFILLYQMPLALVGIIALILVWDSLRRAGDEWGLDRNGYGYRTLAFVGNGVTLVLMVYCKIALALFWAGIVSLLVVVVHSCLRRITQPKVAKYPATNVIGHPARSSGEKPRRSSTESKESTEPQAKSHRSSSDTKRSADASVKSGQQSAQSKQVPGLPVKVVKLKQ</sequence>
<evidence type="ECO:0000256" key="2">
    <source>
        <dbReference type="ARBA" id="ARBA00004141"/>
    </source>
</evidence>
<evidence type="ECO:0000256" key="3">
    <source>
        <dbReference type="ARBA" id="ARBA00006483"/>
    </source>
</evidence>
<dbReference type="KEGG" id="ppp:112286455"/>
<evidence type="ECO:0000313" key="10">
    <source>
        <dbReference type="EnsemblPlants" id="Pp3c9_10810V3.1"/>
    </source>
</evidence>
<dbReference type="AlphaFoldDB" id="A0A2K1K2S4"/>
<protein>
    <recommendedName>
        <fullName evidence="7">PRA1 family protein</fullName>
    </recommendedName>
</protein>
<dbReference type="EnsemblPlants" id="Pp3c9_10810V3.1">
    <property type="protein sequence ID" value="Pp3c9_10810V3.1"/>
    <property type="gene ID" value="Pp3c9_10810"/>
</dbReference>
<keyword evidence="7" id="KW-0813">Transport</keyword>
<keyword evidence="6 7" id="KW-0472">Membrane</keyword>
<comment type="function">
    <text evidence="1 7">May be involved in both secretory and endocytic intracellular trafficking in the endosomal/prevacuolar compartments.</text>
</comment>
<gene>
    <name evidence="10" type="primary">LOC112286455</name>
    <name evidence="9" type="ORF">PHYPA_012547</name>
</gene>
<name>A0A2K1K2S4_PHYPA</name>
<evidence type="ECO:0000256" key="5">
    <source>
        <dbReference type="ARBA" id="ARBA00022989"/>
    </source>
</evidence>
<comment type="subcellular location">
    <subcellularLocation>
        <location evidence="2 7">Membrane</location>
        <topology evidence="2 7">Multi-pass membrane protein</topology>
    </subcellularLocation>
</comment>
<dbReference type="GO" id="GO:0016192">
    <property type="term" value="P:vesicle-mediated transport"/>
    <property type="evidence" value="ECO:0007669"/>
    <property type="project" value="UniProtKB-ARBA"/>
</dbReference>
<keyword evidence="11" id="KW-1185">Reference proteome</keyword>
<dbReference type="GO" id="GO:0005783">
    <property type="term" value="C:endoplasmic reticulum"/>
    <property type="evidence" value="ECO:0007669"/>
    <property type="project" value="UniProtKB-ARBA"/>
</dbReference>
<reference evidence="10" key="3">
    <citation type="submission" date="2020-12" db="UniProtKB">
        <authorList>
            <consortium name="EnsemblPlants"/>
        </authorList>
    </citation>
    <scope>IDENTIFICATION</scope>
</reference>
<evidence type="ECO:0000256" key="6">
    <source>
        <dbReference type="ARBA" id="ARBA00023136"/>
    </source>
</evidence>
<evidence type="ECO:0000256" key="4">
    <source>
        <dbReference type="ARBA" id="ARBA00022692"/>
    </source>
</evidence>
<organism evidence="9">
    <name type="scientific">Physcomitrium patens</name>
    <name type="common">Spreading-leaved earth moss</name>
    <name type="synonym">Physcomitrella patens</name>
    <dbReference type="NCBI Taxonomy" id="3218"/>
    <lineage>
        <taxon>Eukaryota</taxon>
        <taxon>Viridiplantae</taxon>
        <taxon>Streptophyta</taxon>
        <taxon>Embryophyta</taxon>
        <taxon>Bryophyta</taxon>
        <taxon>Bryophytina</taxon>
        <taxon>Bryopsida</taxon>
        <taxon>Funariidae</taxon>
        <taxon>Funariales</taxon>
        <taxon>Funariaceae</taxon>
        <taxon>Physcomitrium</taxon>
    </lineage>
</organism>
<dbReference type="PANTHER" id="PTHR19317:SF1">
    <property type="entry name" value="PRA1 FAMILY PROTEIN H"/>
    <property type="match status" value="1"/>
</dbReference>
<dbReference type="RefSeq" id="XP_024384126.1">
    <property type="nucleotide sequence ID" value="XM_024528358.2"/>
</dbReference>
<dbReference type="PaxDb" id="3218-PP1S29_335V6.1"/>
<dbReference type="Gramene" id="Pp3c9_10810V3.1">
    <property type="protein sequence ID" value="Pp3c9_10810V3.1"/>
    <property type="gene ID" value="Pp3c9_10810"/>
</dbReference>
<comment type="similarity">
    <text evidence="3 7">Belongs to the PRA1 family.</text>
</comment>
<dbReference type="Proteomes" id="UP000006727">
    <property type="component" value="Chromosome 9"/>
</dbReference>
<proteinExistence type="inferred from homology"/>
<evidence type="ECO:0000313" key="11">
    <source>
        <dbReference type="Proteomes" id="UP000006727"/>
    </source>
</evidence>
<evidence type="ECO:0000256" key="1">
    <source>
        <dbReference type="ARBA" id="ARBA00002501"/>
    </source>
</evidence>
<dbReference type="OMA" id="IVMILHA"/>
<dbReference type="EnsemblPlants" id="Pp3c9_10810V3.2">
    <property type="protein sequence ID" value="Pp3c9_10810V3.2"/>
    <property type="gene ID" value="Pp3c9_10810"/>
</dbReference>
<keyword evidence="5 7" id="KW-1133">Transmembrane helix</keyword>
<dbReference type="OrthoDB" id="779054at2759"/>
<dbReference type="EnsemblPlants" id="Pp3c9_10810V3.3">
    <property type="protein sequence ID" value="Pp3c9_10810V3.3"/>
    <property type="gene ID" value="Pp3c9_10810"/>
</dbReference>
<dbReference type="EMBL" id="ABEU02000009">
    <property type="protein sequence ID" value="PNR48074.1"/>
    <property type="molecule type" value="Genomic_DNA"/>
</dbReference>
<dbReference type="Gramene" id="Pp3c9_10810V3.2">
    <property type="protein sequence ID" value="Pp3c9_10810V3.2"/>
    <property type="gene ID" value="Pp3c9_10810"/>
</dbReference>
<keyword evidence="4 7" id="KW-0812">Transmembrane</keyword>
<accession>A0A2K1K2S4</accession>
<dbReference type="GO" id="GO:0016020">
    <property type="term" value="C:membrane"/>
    <property type="evidence" value="ECO:0007669"/>
    <property type="project" value="UniProtKB-SubCell"/>
</dbReference>
<dbReference type="InterPro" id="IPR004895">
    <property type="entry name" value="Prenylated_rab_accept_PRA1"/>
</dbReference>
<reference evidence="9 11" key="1">
    <citation type="journal article" date="2008" name="Science">
        <title>The Physcomitrella genome reveals evolutionary insights into the conquest of land by plants.</title>
        <authorList>
            <person name="Rensing S."/>
            <person name="Lang D."/>
            <person name="Zimmer A."/>
            <person name="Terry A."/>
            <person name="Salamov A."/>
            <person name="Shapiro H."/>
            <person name="Nishiyama T."/>
            <person name="Perroud P.-F."/>
            <person name="Lindquist E."/>
            <person name="Kamisugi Y."/>
            <person name="Tanahashi T."/>
            <person name="Sakakibara K."/>
            <person name="Fujita T."/>
            <person name="Oishi K."/>
            <person name="Shin-I T."/>
            <person name="Kuroki Y."/>
            <person name="Toyoda A."/>
            <person name="Suzuki Y."/>
            <person name="Hashimoto A."/>
            <person name="Yamaguchi K."/>
            <person name="Sugano A."/>
            <person name="Kohara Y."/>
            <person name="Fujiyama A."/>
            <person name="Anterola A."/>
            <person name="Aoki S."/>
            <person name="Ashton N."/>
            <person name="Barbazuk W.B."/>
            <person name="Barker E."/>
            <person name="Bennetzen J."/>
            <person name="Bezanilla M."/>
            <person name="Blankenship R."/>
            <person name="Cho S.H."/>
            <person name="Dutcher S."/>
            <person name="Estelle M."/>
            <person name="Fawcett J.A."/>
            <person name="Gundlach H."/>
            <person name="Hanada K."/>
            <person name="Heyl A."/>
            <person name="Hicks K.A."/>
            <person name="Hugh J."/>
            <person name="Lohr M."/>
            <person name="Mayer K."/>
            <person name="Melkozernov A."/>
            <person name="Murata T."/>
            <person name="Nelson D."/>
            <person name="Pils B."/>
            <person name="Prigge M."/>
            <person name="Reiss B."/>
            <person name="Renner T."/>
            <person name="Rombauts S."/>
            <person name="Rushton P."/>
            <person name="Sanderfoot A."/>
            <person name="Schween G."/>
            <person name="Shiu S.-H."/>
            <person name="Stueber K."/>
            <person name="Theodoulou F.L."/>
            <person name="Tu H."/>
            <person name="Van de Peer Y."/>
            <person name="Verrier P.J."/>
            <person name="Waters E."/>
            <person name="Wood A."/>
            <person name="Yang L."/>
            <person name="Cove D."/>
            <person name="Cuming A."/>
            <person name="Hasebe M."/>
            <person name="Lucas S."/>
            <person name="Mishler D.B."/>
            <person name="Reski R."/>
            <person name="Grigoriev I."/>
            <person name="Quatrano R.S."/>
            <person name="Boore J.L."/>
        </authorList>
    </citation>
    <scope>NUCLEOTIDE SEQUENCE [LARGE SCALE GENOMIC DNA]</scope>
    <source>
        <strain evidence="10 11">cv. Gransden 2004</strain>
    </source>
</reference>
<dbReference type="PANTHER" id="PTHR19317">
    <property type="entry name" value="PRENYLATED RAB ACCEPTOR 1-RELATED"/>
    <property type="match status" value="1"/>
</dbReference>
<evidence type="ECO:0000256" key="8">
    <source>
        <dbReference type="SAM" id="MobiDB-lite"/>
    </source>
</evidence>
<dbReference type="GeneID" id="112286455"/>
<feature type="compositionally biased region" description="Basic and acidic residues" evidence="8">
    <location>
        <begin position="226"/>
        <end position="241"/>
    </location>
</feature>
<dbReference type="Gramene" id="Pp3c9_10810V3.3">
    <property type="protein sequence ID" value="Pp3c9_10810V3.3"/>
    <property type="gene ID" value="Pp3c9_10810"/>
</dbReference>
<feature type="transmembrane region" description="Helical" evidence="7">
    <location>
        <begin position="113"/>
        <end position="139"/>
    </location>
</feature>
<evidence type="ECO:0000256" key="7">
    <source>
        <dbReference type="RuleBase" id="RU363107"/>
    </source>
</evidence>
<dbReference type="Pfam" id="PF03208">
    <property type="entry name" value="PRA1"/>
    <property type="match status" value="1"/>
</dbReference>
<reference evidence="9 11" key="2">
    <citation type="journal article" date="2018" name="Plant J.">
        <title>The Physcomitrella patens chromosome-scale assembly reveals moss genome structure and evolution.</title>
        <authorList>
            <person name="Lang D."/>
            <person name="Ullrich K.K."/>
            <person name="Murat F."/>
            <person name="Fuchs J."/>
            <person name="Jenkins J."/>
            <person name="Haas F.B."/>
            <person name="Piednoel M."/>
            <person name="Gundlach H."/>
            <person name="Van Bel M."/>
            <person name="Meyberg R."/>
            <person name="Vives C."/>
            <person name="Morata J."/>
            <person name="Symeonidi A."/>
            <person name="Hiss M."/>
            <person name="Muchero W."/>
            <person name="Kamisugi Y."/>
            <person name="Saleh O."/>
            <person name="Blanc G."/>
            <person name="Decker E.L."/>
            <person name="van Gessel N."/>
            <person name="Grimwood J."/>
            <person name="Hayes R.D."/>
            <person name="Graham S.W."/>
            <person name="Gunter L.E."/>
            <person name="McDaniel S.F."/>
            <person name="Hoernstein S.N.W."/>
            <person name="Larsson A."/>
            <person name="Li F.W."/>
            <person name="Perroud P.F."/>
            <person name="Phillips J."/>
            <person name="Ranjan P."/>
            <person name="Rokshar D.S."/>
            <person name="Rothfels C.J."/>
            <person name="Schneider L."/>
            <person name="Shu S."/>
            <person name="Stevenson D.W."/>
            <person name="Thummler F."/>
            <person name="Tillich M."/>
            <person name="Villarreal Aguilar J.C."/>
            <person name="Widiez T."/>
            <person name="Wong G.K."/>
            <person name="Wymore A."/>
            <person name="Zhang Y."/>
            <person name="Zimmer A.D."/>
            <person name="Quatrano R.S."/>
            <person name="Mayer K.F.X."/>
            <person name="Goodstein D."/>
            <person name="Casacuberta J.M."/>
            <person name="Vandepoele K."/>
            <person name="Reski R."/>
            <person name="Cuming A.C."/>
            <person name="Tuskan G.A."/>
            <person name="Maumus F."/>
            <person name="Salse J."/>
            <person name="Schmutz J."/>
            <person name="Rensing S.A."/>
        </authorList>
    </citation>
    <scope>NUCLEOTIDE SEQUENCE [LARGE SCALE GENOMIC DNA]</scope>
    <source>
        <strain evidence="10 11">cv. Gransden 2004</strain>
    </source>
</reference>
<evidence type="ECO:0000313" key="9">
    <source>
        <dbReference type="EMBL" id="PNR48074.1"/>
    </source>
</evidence>
<feature type="region of interest" description="Disordered" evidence="8">
    <location>
        <begin position="219"/>
        <end position="286"/>
    </location>
</feature>
<feature type="compositionally biased region" description="Low complexity" evidence="8">
    <location>
        <begin position="272"/>
        <end position="286"/>
    </location>
</feature>
<feature type="transmembrane region" description="Helical" evidence="7">
    <location>
        <begin position="184"/>
        <end position="202"/>
    </location>
</feature>